<evidence type="ECO:0000313" key="2">
    <source>
        <dbReference type="EMBL" id="OGN05412.1"/>
    </source>
</evidence>
<dbReference type="InterPro" id="IPR035681">
    <property type="entry name" value="ComA-like_MBL"/>
</dbReference>
<dbReference type="STRING" id="1802668.A2831_01595"/>
<dbReference type="PANTHER" id="PTHR30619:SF1">
    <property type="entry name" value="RECOMBINATION PROTEIN 2"/>
    <property type="match status" value="1"/>
</dbReference>
<name>A0A1F8EX15_9BACT</name>
<evidence type="ECO:0000313" key="3">
    <source>
        <dbReference type="Proteomes" id="UP000177507"/>
    </source>
</evidence>
<proteinExistence type="predicted"/>
<dbReference type="PANTHER" id="PTHR30619">
    <property type="entry name" value="DNA INTERNALIZATION/COMPETENCE PROTEIN COMEC/REC2"/>
    <property type="match status" value="1"/>
</dbReference>
<dbReference type="InterPro" id="IPR036866">
    <property type="entry name" value="RibonucZ/Hydroxyglut_hydro"/>
</dbReference>
<evidence type="ECO:0000259" key="1">
    <source>
        <dbReference type="SMART" id="SM00849"/>
    </source>
</evidence>
<gene>
    <name evidence="2" type="ORF">A2831_01595</name>
</gene>
<comment type="caution">
    <text evidence="2">The sequence shown here is derived from an EMBL/GenBank/DDBJ whole genome shotgun (WGS) entry which is preliminary data.</text>
</comment>
<protein>
    <recommendedName>
        <fullName evidence="1">Metallo-beta-lactamase domain-containing protein</fullName>
    </recommendedName>
</protein>
<dbReference type="Gene3D" id="3.60.15.10">
    <property type="entry name" value="Ribonuclease Z/Hydroxyacylglutathione hydrolase-like"/>
    <property type="match status" value="1"/>
</dbReference>
<dbReference type="SMART" id="SM00849">
    <property type="entry name" value="Lactamase_B"/>
    <property type="match status" value="1"/>
</dbReference>
<dbReference type="Proteomes" id="UP000177507">
    <property type="component" value="Unassembled WGS sequence"/>
</dbReference>
<accession>A0A1F8EX15</accession>
<feature type="domain" description="Metallo-beta-lactamase" evidence="1">
    <location>
        <begin position="51"/>
        <end position="246"/>
    </location>
</feature>
<reference evidence="2 3" key="1">
    <citation type="journal article" date="2016" name="Nat. Commun.">
        <title>Thousands of microbial genomes shed light on interconnected biogeochemical processes in an aquifer system.</title>
        <authorList>
            <person name="Anantharaman K."/>
            <person name="Brown C.T."/>
            <person name="Hug L.A."/>
            <person name="Sharon I."/>
            <person name="Castelle C.J."/>
            <person name="Probst A.J."/>
            <person name="Thomas B.C."/>
            <person name="Singh A."/>
            <person name="Wilkins M.J."/>
            <person name="Karaoz U."/>
            <person name="Brodie E.L."/>
            <person name="Williams K.H."/>
            <person name="Hubbard S.S."/>
            <person name="Banfield J.F."/>
        </authorList>
    </citation>
    <scope>NUCLEOTIDE SEQUENCE [LARGE SCALE GENOMIC DNA]</scope>
</reference>
<dbReference type="AlphaFoldDB" id="A0A1F8EX15"/>
<dbReference type="SUPFAM" id="SSF56281">
    <property type="entry name" value="Metallo-hydrolase/oxidoreductase"/>
    <property type="match status" value="1"/>
</dbReference>
<dbReference type="EMBL" id="MGJI01000009">
    <property type="protein sequence ID" value="OGN05412.1"/>
    <property type="molecule type" value="Genomic_DNA"/>
</dbReference>
<dbReference type="Pfam" id="PF00753">
    <property type="entry name" value="Lactamase_B"/>
    <property type="match status" value="1"/>
</dbReference>
<organism evidence="2 3">
    <name type="scientific">Candidatus Yanofskybacteria bacterium RIFCSPHIGHO2_01_FULL_44_17</name>
    <dbReference type="NCBI Taxonomy" id="1802668"/>
    <lineage>
        <taxon>Bacteria</taxon>
        <taxon>Candidatus Yanofskyibacteriota</taxon>
    </lineage>
</organism>
<dbReference type="InterPro" id="IPR052159">
    <property type="entry name" value="Competence_DNA_uptake"/>
</dbReference>
<dbReference type="InterPro" id="IPR001279">
    <property type="entry name" value="Metallo-B-lactamas"/>
</dbReference>
<dbReference type="CDD" id="cd07731">
    <property type="entry name" value="ComA-like_MBL-fold"/>
    <property type="match status" value="1"/>
</dbReference>
<sequence>MSPRLPKKNISKTEWLVFLIIASATILSFTAIETGARTDGLLHVYFLDVGQGDAQLIEFEGKQVLIDGGPDGKVLSELGQVMPFNDRSIDLVILTHPDADHINGLIKVLGRYEVANILENFLENHKSPAYREWNKLKIDSTVMQAVSGQIIDLGGGAYIKVLYPIAGSSQQAKTNNNSIITMLVYGDNELLLTGDTEARVERELIGREINIDADLLKVAHHGSKTSTTDEFLDSVTPEIAFIQLGEDNNYGHPHPTILERLQSRAIKYYRTDTDGMVELILDGQNYKIVSDK</sequence>